<dbReference type="InterPro" id="IPR045888">
    <property type="entry name" value="Erv"/>
</dbReference>
<dbReference type="Pfam" id="PF13850">
    <property type="entry name" value="ERGIC_N"/>
    <property type="match status" value="1"/>
</dbReference>
<gene>
    <name evidence="9" type="primary">ERV46</name>
    <name evidence="9" type="ORF">IWW36_003460</name>
</gene>
<dbReference type="PANTHER" id="PTHR10984">
    <property type="entry name" value="ENDOPLASMIC RETICULUM-GOLGI INTERMEDIATE COMPARTMENT PROTEIN"/>
    <property type="match status" value="1"/>
</dbReference>
<dbReference type="GO" id="GO:0000139">
    <property type="term" value="C:Golgi membrane"/>
    <property type="evidence" value="ECO:0007669"/>
    <property type="project" value="TreeGrafter"/>
</dbReference>
<evidence type="ECO:0000256" key="1">
    <source>
        <dbReference type="ARBA" id="ARBA00004141"/>
    </source>
</evidence>
<feature type="domain" description="Endoplasmic reticulum vesicle transporter N-terminal" evidence="8">
    <location>
        <begin position="11"/>
        <end position="100"/>
    </location>
</feature>
<dbReference type="AlphaFoldDB" id="A0A9W8LYY7"/>
<comment type="caution">
    <text evidence="9">The sequence shown here is derived from an EMBL/GenBank/DDBJ whole genome shotgun (WGS) entry which is preliminary data.</text>
</comment>
<accession>A0A9W8LYY7</accession>
<evidence type="ECO:0000313" key="9">
    <source>
        <dbReference type="EMBL" id="KAJ2848171.1"/>
    </source>
</evidence>
<dbReference type="GO" id="GO:0006890">
    <property type="term" value="P:retrograde vesicle-mediated transport, Golgi to endoplasmic reticulum"/>
    <property type="evidence" value="ECO:0007669"/>
    <property type="project" value="TreeGrafter"/>
</dbReference>
<dbReference type="InterPro" id="IPR039542">
    <property type="entry name" value="Erv_N"/>
</dbReference>
<keyword evidence="10" id="KW-1185">Reference proteome</keyword>
<organism evidence="9 10">
    <name type="scientific">Coemansia brasiliensis</name>
    <dbReference type="NCBI Taxonomy" id="2650707"/>
    <lineage>
        <taxon>Eukaryota</taxon>
        <taxon>Fungi</taxon>
        <taxon>Fungi incertae sedis</taxon>
        <taxon>Zoopagomycota</taxon>
        <taxon>Kickxellomycotina</taxon>
        <taxon>Kickxellomycetes</taxon>
        <taxon>Kickxellales</taxon>
        <taxon>Kickxellaceae</taxon>
        <taxon>Coemansia</taxon>
    </lineage>
</organism>
<feature type="domain" description="Endoplasmic reticulum vesicle transporter C-terminal" evidence="7">
    <location>
        <begin position="142"/>
        <end position="354"/>
    </location>
</feature>
<evidence type="ECO:0000259" key="8">
    <source>
        <dbReference type="Pfam" id="PF13850"/>
    </source>
</evidence>
<protein>
    <submittedName>
        <fullName evidence="9">ER-derived vesicles protein erv46</fullName>
    </submittedName>
</protein>
<evidence type="ECO:0000259" key="7">
    <source>
        <dbReference type="Pfam" id="PF07970"/>
    </source>
</evidence>
<evidence type="ECO:0000256" key="2">
    <source>
        <dbReference type="ARBA" id="ARBA00005648"/>
    </source>
</evidence>
<dbReference type="OrthoDB" id="270930at2759"/>
<reference evidence="9" key="1">
    <citation type="submission" date="2022-07" db="EMBL/GenBank/DDBJ databases">
        <title>Phylogenomic reconstructions and comparative analyses of Kickxellomycotina fungi.</title>
        <authorList>
            <person name="Reynolds N.K."/>
            <person name="Stajich J.E."/>
            <person name="Barry K."/>
            <person name="Grigoriev I.V."/>
            <person name="Crous P."/>
            <person name="Smith M.E."/>
        </authorList>
    </citation>
    <scope>NUCLEOTIDE SEQUENCE</scope>
    <source>
        <strain evidence="9">NRRL 1566</strain>
    </source>
</reference>
<keyword evidence="4 6" id="KW-1133">Transmembrane helix</keyword>
<dbReference type="Pfam" id="PF07970">
    <property type="entry name" value="COPIIcoated_ERV"/>
    <property type="match status" value="1"/>
</dbReference>
<dbReference type="PANTHER" id="PTHR10984:SF25">
    <property type="entry name" value="ENDOPLASMIC RETICULUM-GOLGI INTERMEDIATE COMPARTMENT PROTEIN 3"/>
    <property type="match status" value="1"/>
</dbReference>
<dbReference type="GO" id="GO:0030134">
    <property type="term" value="C:COPII-coated ER to Golgi transport vesicle"/>
    <property type="evidence" value="ECO:0007669"/>
    <property type="project" value="TreeGrafter"/>
</dbReference>
<feature type="transmembrane region" description="Helical" evidence="6">
    <location>
        <begin position="332"/>
        <end position="353"/>
    </location>
</feature>
<comment type="subcellular location">
    <subcellularLocation>
        <location evidence="1">Membrane</location>
        <topology evidence="1">Multi-pass membrane protein</topology>
    </subcellularLocation>
</comment>
<name>A0A9W8LYY7_9FUNG</name>
<feature type="transmembrane region" description="Helical" evidence="6">
    <location>
        <begin position="29"/>
        <end position="48"/>
    </location>
</feature>
<dbReference type="Proteomes" id="UP001139887">
    <property type="component" value="Unassembled WGS sequence"/>
</dbReference>
<evidence type="ECO:0000256" key="3">
    <source>
        <dbReference type="ARBA" id="ARBA00022692"/>
    </source>
</evidence>
<dbReference type="EMBL" id="JANBUW010000203">
    <property type="protein sequence ID" value="KAJ2848171.1"/>
    <property type="molecule type" value="Genomic_DNA"/>
</dbReference>
<evidence type="ECO:0000256" key="4">
    <source>
        <dbReference type="ARBA" id="ARBA00022989"/>
    </source>
</evidence>
<comment type="similarity">
    <text evidence="2">Belongs to the ERGIC family.</text>
</comment>
<keyword evidence="3 6" id="KW-0812">Transmembrane</keyword>
<evidence type="ECO:0000256" key="5">
    <source>
        <dbReference type="ARBA" id="ARBA00023136"/>
    </source>
</evidence>
<proteinExistence type="inferred from homology"/>
<evidence type="ECO:0000256" key="6">
    <source>
        <dbReference type="SAM" id="Phobius"/>
    </source>
</evidence>
<keyword evidence="5 6" id="KW-0472">Membrane</keyword>
<dbReference type="InterPro" id="IPR012936">
    <property type="entry name" value="Erv_C"/>
</dbReference>
<dbReference type="GO" id="GO:0005789">
    <property type="term" value="C:endoplasmic reticulum membrane"/>
    <property type="evidence" value="ECO:0007669"/>
    <property type="project" value="TreeGrafter"/>
</dbReference>
<dbReference type="GO" id="GO:0006888">
    <property type="term" value="P:endoplasmic reticulum to Golgi vesicle-mediated transport"/>
    <property type="evidence" value="ECO:0007669"/>
    <property type="project" value="TreeGrafter"/>
</dbReference>
<evidence type="ECO:0000313" key="10">
    <source>
        <dbReference type="Proteomes" id="UP001139887"/>
    </source>
</evidence>
<sequence>MGRLGGLAARFRRLDAYAKTLDDFSTQTFAGGLLTVVTVTLIAVLIAFEFATYQRIELHPELVVDSTRGEKMRISLDITLPRAPCVLLGLDVLDSSGDAQVNLFQHVAQMRLAANGTEIGPYKIALDEAETSVHAASYCGSCYGGTAPASGCCNTCEDVHKAYSRRGWAFTDPDSIEQCEGYAARIRGMGGEGCRMHGFIEVGKVAGNFHILAGDTVKTGSEHTHVIYDYMPQDFDLSHTIHRLAFGSEFSAQRNPLDGVSKTAHGTHTQFQYFTKVVGSEVRYLNGSVLQSNQYSATEFISESVPTRRPGLFVMFDISPMRVIYTENQRSLASFLTAVCAIVGGIFTVARLIDACVFRAERAICQKRQIGKLI</sequence>